<comment type="caution">
    <text evidence="2">The sequence shown here is derived from an EMBL/GenBank/DDBJ whole genome shotgun (WGS) entry which is preliminary data.</text>
</comment>
<reference evidence="2 3" key="1">
    <citation type="submission" date="2023-05" db="EMBL/GenBank/DDBJ databases">
        <title>Draft genome sequence of Streptomyces sp. B-S-A12 isolated from a cave soil in Thailand.</title>
        <authorList>
            <person name="Chamroensaksri N."/>
            <person name="Muangham S."/>
        </authorList>
    </citation>
    <scope>NUCLEOTIDE SEQUENCE [LARGE SCALE GENOMIC DNA]</scope>
    <source>
        <strain evidence="2 3">B-S-A12</strain>
    </source>
</reference>
<dbReference type="RefSeq" id="WP_282534515.1">
    <property type="nucleotide sequence ID" value="NZ_JASCIS010000006.1"/>
</dbReference>
<gene>
    <name evidence="2" type="ORF">QIT00_08510</name>
</gene>
<evidence type="ECO:0000313" key="2">
    <source>
        <dbReference type="EMBL" id="MDI3418605.1"/>
    </source>
</evidence>
<protein>
    <submittedName>
        <fullName evidence="2">Uncharacterized protein</fullName>
    </submittedName>
</protein>
<sequence length="83" mass="9590">MPRPPHLTNAEWADYKQCQADHDDLMAQVANREAQMERSLIDAYEEYEFVFTSPVRPLQEPLSGRQIPPLPLRPSARGSRRGR</sequence>
<dbReference type="EMBL" id="JASCIS010000006">
    <property type="protein sequence ID" value="MDI3418605.1"/>
    <property type="molecule type" value="Genomic_DNA"/>
</dbReference>
<accession>A0ABT6SSN2</accession>
<name>A0ABT6SSN2_9ACTN</name>
<keyword evidence="3" id="KW-1185">Reference proteome</keyword>
<dbReference type="Proteomes" id="UP001237105">
    <property type="component" value="Unassembled WGS sequence"/>
</dbReference>
<proteinExistence type="predicted"/>
<organism evidence="2 3">
    <name type="scientific">Streptomyces luteolus</name>
    <dbReference type="NCBI Taxonomy" id="3043615"/>
    <lineage>
        <taxon>Bacteria</taxon>
        <taxon>Bacillati</taxon>
        <taxon>Actinomycetota</taxon>
        <taxon>Actinomycetes</taxon>
        <taxon>Kitasatosporales</taxon>
        <taxon>Streptomycetaceae</taxon>
        <taxon>Streptomyces</taxon>
    </lineage>
</organism>
<evidence type="ECO:0000256" key="1">
    <source>
        <dbReference type="SAM" id="MobiDB-lite"/>
    </source>
</evidence>
<evidence type="ECO:0000313" key="3">
    <source>
        <dbReference type="Proteomes" id="UP001237105"/>
    </source>
</evidence>
<feature type="region of interest" description="Disordered" evidence="1">
    <location>
        <begin position="58"/>
        <end position="83"/>
    </location>
</feature>